<dbReference type="Proteomes" id="UP000198953">
    <property type="component" value="Unassembled WGS sequence"/>
</dbReference>
<protein>
    <submittedName>
        <fullName evidence="4">D-serine deaminase, pyridoxal phosphate-dependent</fullName>
    </submittedName>
</protein>
<dbReference type="EMBL" id="FOBF01000013">
    <property type="protein sequence ID" value="SEM42909.1"/>
    <property type="molecule type" value="Genomic_DNA"/>
</dbReference>
<reference evidence="4 5" key="1">
    <citation type="submission" date="2016-10" db="EMBL/GenBank/DDBJ databases">
        <authorList>
            <person name="de Groot N.N."/>
        </authorList>
    </citation>
    <scope>NUCLEOTIDE SEQUENCE [LARGE SCALE GENOMIC DNA]</scope>
    <source>
        <strain evidence="4 5">DSM 43357</strain>
    </source>
</reference>
<dbReference type="InterPro" id="IPR026956">
    <property type="entry name" value="D-ser_dehydrat-like_dom"/>
</dbReference>
<evidence type="ECO:0000256" key="1">
    <source>
        <dbReference type="ARBA" id="ARBA00005323"/>
    </source>
</evidence>
<dbReference type="InterPro" id="IPR029066">
    <property type="entry name" value="PLP-binding_barrel"/>
</dbReference>
<dbReference type="GO" id="GO:0036088">
    <property type="term" value="P:D-serine catabolic process"/>
    <property type="evidence" value="ECO:0007669"/>
    <property type="project" value="TreeGrafter"/>
</dbReference>
<dbReference type="Pfam" id="PF01168">
    <property type="entry name" value="Ala_racemase_N"/>
    <property type="match status" value="1"/>
</dbReference>
<dbReference type="STRING" id="46177.SAMN05660976_05115"/>
<keyword evidence="5" id="KW-1185">Reference proteome</keyword>
<accession>A0A1H7YCK9</accession>
<organism evidence="4 5">
    <name type="scientific">Nonomuraea pusilla</name>
    <dbReference type="NCBI Taxonomy" id="46177"/>
    <lineage>
        <taxon>Bacteria</taxon>
        <taxon>Bacillati</taxon>
        <taxon>Actinomycetota</taxon>
        <taxon>Actinomycetes</taxon>
        <taxon>Streptosporangiales</taxon>
        <taxon>Streptosporangiaceae</taxon>
        <taxon>Nonomuraea</taxon>
    </lineage>
</organism>
<evidence type="ECO:0000256" key="2">
    <source>
        <dbReference type="ARBA" id="ARBA00023239"/>
    </source>
</evidence>
<feature type="domain" description="D-serine dehydratase-like" evidence="3">
    <location>
        <begin position="271"/>
        <end position="358"/>
    </location>
</feature>
<evidence type="ECO:0000313" key="5">
    <source>
        <dbReference type="Proteomes" id="UP000198953"/>
    </source>
</evidence>
<sequence length="378" mass="38635">MPERFDDLAGLLPRLAGLPTPALVLDEAAVEANIAHTLALVGTPRRWRAHVKTARIGWTVDRLLAAGVTRFKAATVGELAMLLDRGALDVLLAYPAVGPARAAASALADRHPRARVSILVDTPETAGRPGRLAAFLDVDTGLHRTGVDAGDAAAALAVLSAYREAGWAFAGVHAYGGHLADLPGPDRAAAVRDEVRRLTALVRAVEAGGHAVPELCTGTSHTFHESVQAAPGGTVGGGAAVTVGAGTVVYNDARSLARFAGQPAFAGFRAAAGVLTRVVSRRAGQVTVDAGLTAIQVDAGRPHAVVAGHPGVVVGAPSQEHLVLTGAVEGFGVGESLMLLPRHVDTALAQFGVVHRVGGEGTVRPEEVSGRHQPSSPA</sequence>
<name>A0A1H7YCK9_9ACTN</name>
<dbReference type="Gene3D" id="3.20.20.10">
    <property type="entry name" value="Alanine racemase"/>
    <property type="match status" value="1"/>
</dbReference>
<proteinExistence type="inferred from homology"/>
<evidence type="ECO:0000313" key="4">
    <source>
        <dbReference type="EMBL" id="SEM42909.1"/>
    </source>
</evidence>
<comment type="similarity">
    <text evidence="1">Belongs to the DSD1 family.</text>
</comment>
<dbReference type="AlphaFoldDB" id="A0A1H7YCK9"/>
<gene>
    <name evidence="4" type="ORF">SAMN05660976_05115</name>
</gene>
<dbReference type="Gene3D" id="2.40.37.20">
    <property type="entry name" value="D-serine dehydratase-like domain"/>
    <property type="match status" value="1"/>
</dbReference>
<dbReference type="PANTHER" id="PTHR28004">
    <property type="entry name" value="ZGC:162816-RELATED"/>
    <property type="match status" value="1"/>
</dbReference>
<dbReference type="PANTHER" id="PTHR28004:SF2">
    <property type="entry name" value="D-SERINE DEHYDRATASE"/>
    <property type="match status" value="1"/>
</dbReference>
<dbReference type="SMART" id="SM01119">
    <property type="entry name" value="D-ser_dehydrat"/>
    <property type="match status" value="1"/>
</dbReference>
<dbReference type="SUPFAM" id="SSF51419">
    <property type="entry name" value="PLP-binding barrel"/>
    <property type="match status" value="1"/>
</dbReference>
<dbReference type="Pfam" id="PF14031">
    <property type="entry name" value="D-ser_dehydrat"/>
    <property type="match status" value="1"/>
</dbReference>
<dbReference type="GO" id="GO:0008721">
    <property type="term" value="F:D-serine ammonia-lyase activity"/>
    <property type="evidence" value="ECO:0007669"/>
    <property type="project" value="TreeGrafter"/>
</dbReference>
<keyword evidence="2" id="KW-0456">Lyase</keyword>
<evidence type="ECO:0000259" key="3">
    <source>
        <dbReference type="SMART" id="SM01119"/>
    </source>
</evidence>
<dbReference type="InterPro" id="IPR001608">
    <property type="entry name" value="Ala_racemase_N"/>
</dbReference>
<dbReference type="InterPro" id="IPR042208">
    <property type="entry name" value="D-ser_dehydrat-like_sf"/>
</dbReference>
<dbReference type="RefSeq" id="WP_091103249.1">
    <property type="nucleotide sequence ID" value="NZ_FOBF01000013.1"/>
</dbReference>
<dbReference type="OrthoDB" id="9811417at2"/>
<dbReference type="InterPro" id="IPR051466">
    <property type="entry name" value="D-amino_acid_metab_enzyme"/>
</dbReference>